<reference evidence="1" key="1">
    <citation type="journal article" date="2017" name="PLoS Genet.">
        <title>A highly specific phage defense system is a conserved feature of the Vibrio cholerae mobilome.</title>
        <authorList>
            <person name="O'Hara B.J."/>
            <person name="Barth Z.K."/>
            <person name="McKitterick A.C."/>
            <person name="Seed K.D."/>
        </authorList>
    </citation>
    <scope>NUCLEOTIDE SEQUENCE</scope>
    <source>
        <strain evidence="1">KS39</strain>
    </source>
</reference>
<proteinExistence type="predicted"/>
<dbReference type="EMBL" id="MF176135">
    <property type="protein sequence ID" value="ASA40211.1"/>
    <property type="molecule type" value="Genomic_DNA"/>
</dbReference>
<organism evidence="1">
    <name type="scientific">Vibrio cholerae serotype O1 biovar El Tor</name>
    <dbReference type="NCBI Taxonomy" id="686"/>
    <lineage>
        <taxon>Bacteria</taxon>
        <taxon>Pseudomonadati</taxon>
        <taxon>Pseudomonadota</taxon>
        <taxon>Gammaproteobacteria</taxon>
        <taxon>Vibrionales</taxon>
        <taxon>Vibrionaceae</taxon>
        <taxon>Vibrio</taxon>
    </lineage>
</organism>
<name>A0A1Z2R918_VIBCE</name>
<protein>
    <submittedName>
        <fullName evidence="1">Uncharacterized protein</fullName>
    </submittedName>
</protein>
<accession>A0A1Z2R918</accession>
<dbReference type="AlphaFoldDB" id="A0A1Z2R918"/>
<sequence>MNLLDEFKPVLKIKRQCIGNCSMYRVLLAVGYTKEELQSGYGIHQPLISLIPIGAESEINSFLDGKLEIFNALLQQVGFDAMRYTLQQWFAGLEKDGRYMDYSLMDSSWENVKKSVIPLVLNPEVKFEYV</sequence>
<evidence type="ECO:0000313" key="1">
    <source>
        <dbReference type="EMBL" id="ASA40211.1"/>
    </source>
</evidence>